<protein>
    <submittedName>
        <fullName evidence="2">DUF4376 domain-containing protein</fullName>
    </submittedName>
</protein>
<name>A0ABU5E9U2_9PROT</name>
<proteinExistence type="predicted"/>
<dbReference type="RefSeq" id="WP_320507343.1">
    <property type="nucleotide sequence ID" value="NZ_JAXCLW010000001.1"/>
</dbReference>
<evidence type="ECO:0000313" key="2">
    <source>
        <dbReference type="EMBL" id="MDY0882318.1"/>
    </source>
</evidence>
<dbReference type="Proteomes" id="UP001279642">
    <property type="component" value="Unassembled WGS sequence"/>
</dbReference>
<keyword evidence="3" id="KW-1185">Reference proteome</keyword>
<feature type="domain" description="DUF4376" evidence="1">
    <location>
        <begin position="61"/>
        <end position="166"/>
    </location>
</feature>
<dbReference type="EMBL" id="JAXCLW010000001">
    <property type="protein sequence ID" value="MDY0882318.1"/>
    <property type="molecule type" value="Genomic_DNA"/>
</dbReference>
<evidence type="ECO:0000313" key="3">
    <source>
        <dbReference type="Proteomes" id="UP001279642"/>
    </source>
</evidence>
<evidence type="ECO:0000259" key="1">
    <source>
        <dbReference type="Pfam" id="PF14301"/>
    </source>
</evidence>
<comment type="caution">
    <text evidence="2">The sequence shown here is derived from an EMBL/GenBank/DDBJ whole genome shotgun (WGS) entry which is preliminary data.</text>
</comment>
<gene>
    <name evidence="2" type="ORF">SMD27_05660</name>
</gene>
<reference evidence="2 3" key="1">
    <citation type="journal article" date="2016" name="Antonie Van Leeuwenhoek">
        <title>Dongia soli sp. nov., isolated from soil from Dokdo, Korea.</title>
        <authorList>
            <person name="Kim D.U."/>
            <person name="Lee H."/>
            <person name="Kim H."/>
            <person name="Kim S.G."/>
            <person name="Ka J.O."/>
        </authorList>
    </citation>
    <scope>NUCLEOTIDE SEQUENCE [LARGE SCALE GENOMIC DNA]</scope>
    <source>
        <strain evidence="2 3">D78</strain>
    </source>
</reference>
<accession>A0ABU5E9U2</accession>
<organism evidence="2 3">
    <name type="scientific">Dongia soli</name>
    <dbReference type="NCBI Taxonomy" id="600628"/>
    <lineage>
        <taxon>Bacteria</taxon>
        <taxon>Pseudomonadati</taxon>
        <taxon>Pseudomonadota</taxon>
        <taxon>Alphaproteobacteria</taxon>
        <taxon>Rhodospirillales</taxon>
        <taxon>Dongiaceae</taxon>
        <taxon>Dongia</taxon>
    </lineage>
</organism>
<sequence>MITKARIQNGAVAETLTLADWDGVFHQDLVWVETPAGLDVKPGWTYDGAFHEPPPPPPPSQEQLLVHLATRRWEIETGGMEVNGVRVATDDRSKSLINGTKAYLDANPTEVVRFKSEAGWLSVNLATIDTIFNALGAHIQTCFAAEEAVGLRIASGELVTVEAVDAALTAALSSPTSTV</sequence>
<dbReference type="InterPro" id="IPR025484">
    <property type="entry name" value="DUF4376"/>
</dbReference>
<dbReference type="Pfam" id="PF14301">
    <property type="entry name" value="DUF4376"/>
    <property type="match status" value="1"/>
</dbReference>